<dbReference type="PANTHER" id="PTHR12907:SF26">
    <property type="entry name" value="HIF PROLYL HYDROXYLASE, ISOFORM C"/>
    <property type="match status" value="1"/>
</dbReference>
<gene>
    <name evidence="8" type="ORF">GCM10008090_06560</name>
</gene>
<dbReference type="GO" id="GO:0031543">
    <property type="term" value="F:peptidyl-proline dioxygenase activity"/>
    <property type="evidence" value="ECO:0007669"/>
    <property type="project" value="TreeGrafter"/>
</dbReference>
<dbReference type="AlphaFoldDB" id="A0A918RJJ5"/>
<evidence type="ECO:0000313" key="8">
    <source>
        <dbReference type="EMBL" id="GHA00461.1"/>
    </source>
</evidence>
<dbReference type="GO" id="GO:0031418">
    <property type="term" value="F:L-ascorbic acid binding"/>
    <property type="evidence" value="ECO:0007669"/>
    <property type="project" value="UniProtKB-KW"/>
</dbReference>
<organism evidence="8 9">
    <name type="scientific">Arenicella chitinivorans</name>
    <dbReference type="NCBI Taxonomy" id="1329800"/>
    <lineage>
        <taxon>Bacteria</taxon>
        <taxon>Pseudomonadati</taxon>
        <taxon>Pseudomonadota</taxon>
        <taxon>Gammaproteobacteria</taxon>
        <taxon>Arenicellales</taxon>
        <taxon>Arenicellaceae</taxon>
        <taxon>Arenicella</taxon>
    </lineage>
</organism>
<evidence type="ECO:0000256" key="1">
    <source>
        <dbReference type="ARBA" id="ARBA00001961"/>
    </source>
</evidence>
<dbReference type="Proteomes" id="UP000614811">
    <property type="component" value="Unassembled WGS sequence"/>
</dbReference>
<keyword evidence="6" id="KW-0408">Iron</keyword>
<dbReference type="PANTHER" id="PTHR12907">
    <property type="entry name" value="EGL NINE HOMOLOG-RELATED"/>
    <property type="match status" value="1"/>
</dbReference>
<keyword evidence="4" id="KW-0223">Dioxygenase</keyword>
<dbReference type="InterPro" id="IPR044862">
    <property type="entry name" value="Pro_4_hyd_alph_FE2OG_OXY"/>
</dbReference>
<accession>A0A918RJJ5</accession>
<keyword evidence="9" id="KW-1185">Reference proteome</keyword>
<comment type="cofactor">
    <cofactor evidence="1">
        <name>L-ascorbate</name>
        <dbReference type="ChEBI" id="CHEBI:38290"/>
    </cofactor>
</comment>
<name>A0A918RJJ5_9GAMM</name>
<dbReference type="InterPro" id="IPR051559">
    <property type="entry name" value="HIF_prolyl_hydroxylases"/>
</dbReference>
<sequence>MDAIDQTLAPMTVFPVATPLPGDELLFEQIAQDIETQGFSVQAGAMPAEVTDALYQHAQRIQETKFVEAGIGRGDDYLKNEFVRTDAICWITGESDAGRHWNAWTADLQAYLNRRLFLGLFSFESHFAHYSPGDYYKRHYDAFRGETNRVLSVVAYLNPGWTAHDGGELVLYHSDTDRTGTRVVPLYGTLAVFLSEEFPHEVLPASRDRYSVAGWYRVNTSINGKVDPPR</sequence>
<evidence type="ECO:0000256" key="2">
    <source>
        <dbReference type="ARBA" id="ARBA00022723"/>
    </source>
</evidence>
<keyword evidence="2" id="KW-0479">Metal-binding</keyword>
<comment type="caution">
    <text evidence="8">The sequence shown here is derived from an EMBL/GenBank/DDBJ whole genome shotgun (WGS) entry which is preliminary data.</text>
</comment>
<evidence type="ECO:0000256" key="3">
    <source>
        <dbReference type="ARBA" id="ARBA00022896"/>
    </source>
</evidence>
<reference evidence="8" key="1">
    <citation type="journal article" date="2014" name="Int. J. Syst. Evol. Microbiol.">
        <title>Complete genome sequence of Corynebacterium casei LMG S-19264T (=DSM 44701T), isolated from a smear-ripened cheese.</title>
        <authorList>
            <consortium name="US DOE Joint Genome Institute (JGI-PGF)"/>
            <person name="Walter F."/>
            <person name="Albersmeier A."/>
            <person name="Kalinowski J."/>
            <person name="Ruckert C."/>
        </authorList>
    </citation>
    <scope>NUCLEOTIDE SEQUENCE</scope>
    <source>
        <strain evidence="8">KCTC 12711</strain>
    </source>
</reference>
<dbReference type="PROSITE" id="PS51471">
    <property type="entry name" value="FE2OG_OXY"/>
    <property type="match status" value="1"/>
</dbReference>
<evidence type="ECO:0000313" key="9">
    <source>
        <dbReference type="Proteomes" id="UP000614811"/>
    </source>
</evidence>
<feature type="domain" description="Fe2OG dioxygenase" evidence="7">
    <location>
        <begin position="116"/>
        <end position="218"/>
    </location>
</feature>
<dbReference type="SMART" id="SM00702">
    <property type="entry name" value="P4Hc"/>
    <property type="match status" value="1"/>
</dbReference>
<dbReference type="Pfam" id="PF13640">
    <property type="entry name" value="2OG-FeII_Oxy_3"/>
    <property type="match status" value="1"/>
</dbReference>
<proteinExistence type="predicted"/>
<keyword evidence="5" id="KW-0560">Oxidoreductase</keyword>
<dbReference type="GO" id="GO:0008198">
    <property type="term" value="F:ferrous iron binding"/>
    <property type="evidence" value="ECO:0007669"/>
    <property type="project" value="TreeGrafter"/>
</dbReference>
<protein>
    <submittedName>
        <fullName evidence="8">SM-20</fullName>
    </submittedName>
</protein>
<dbReference type="Gene3D" id="2.60.120.620">
    <property type="entry name" value="q2cbj1_9rhob like domain"/>
    <property type="match status" value="1"/>
</dbReference>
<dbReference type="EMBL" id="BMXA01000001">
    <property type="protein sequence ID" value="GHA00461.1"/>
    <property type="molecule type" value="Genomic_DNA"/>
</dbReference>
<reference evidence="8" key="2">
    <citation type="submission" date="2020-09" db="EMBL/GenBank/DDBJ databases">
        <authorList>
            <person name="Sun Q."/>
            <person name="Kim S."/>
        </authorList>
    </citation>
    <scope>NUCLEOTIDE SEQUENCE</scope>
    <source>
        <strain evidence="8">KCTC 12711</strain>
    </source>
</reference>
<evidence type="ECO:0000256" key="6">
    <source>
        <dbReference type="ARBA" id="ARBA00023004"/>
    </source>
</evidence>
<dbReference type="InterPro" id="IPR006620">
    <property type="entry name" value="Pro_4_hyd_alph"/>
</dbReference>
<dbReference type="InterPro" id="IPR005123">
    <property type="entry name" value="Oxoglu/Fe-dep_dioxygenase_dom"/>
</dbReference>
<evidence type="ECO:0000259" key="7">
    <source>
        <dbReference type="PROSITE" id="PS51471"/>
    </source>
</evidence>
<keyword evidence="3" id="KW-0847">Vitamin C</keyword>
<evidence type="ECO:0000256" key="5">
    <source>
        <dbReference type="ARBA" id="ARBA00023002"/>
    </source>
</evidence>
<dbReference type="GO" id="GO:0071456">
    <property type="term" value="P:cellular response to hypoxia"/>
    <property type="evidence" value="ECO:0007669"/>
    <property type="project" value="TreeGrafter"/>
</dbReference>
<evidence type="ECO:0000256" key="4">
    <source>
        <dbReference type="ARBA" id="ARBA00022964"/>
    </source>
</evidence>